<dbReference type="InterPro" id="IPR038461">
    <property type="entry name" value="Schlafen_AlbA_2_dom_sf"/>
</dbReference>
<dbReference type="InterPro" id="IPR007421">
    <property type="entry name" value="Schlafen_AlbA_2_dom"/>
</dbReference>
<dbReference type="Pfam" id="PF13749">
    <property type="entry name" value="HATPase_c_4"/>
    <property type="match status" value="1"/>
</dbReference>
<dbReference type="RefSeq" id="WP_039133665.1">
    <property type="nucleotide sequence ID" value="NZ_JPXY01000008.1"/>
</dbReference>
<evidence type="ECO:0000259" key="1">
    <source>
        <dbReference type="Pfam" id="PF04326"/>
    </source>
</evidence>
<name>A0A0A2XNV6_9PAST</name>
<reference evidence="2 3" key="1">
    <citation type="submission" date="2014-08" db="EMBL/GenBank/DDBJ databases">
        <title>Chaperone-usher fimbriae in a diverse selection of Gallibacterium genomes.</title>
        <authorList>
            <person name="Kudirkiene E."/>
            <person name="Bager R.J."/>
            <person name="Johnson T.J."/>
            <person name="Bojesen A.M."/>
        </authorList>
    </citation>
    <scope>NUCLEOTIDE SEQUENCE [LARGE SCALE GENOMIC DNA]</scope>
    <source>
        <strain evidence="2 3">CCM5976</strain>
    </source>
</reference>
<feature type="domain" description="Schlafen AlbA-2" evidence="1">
    <location>
        <begin position="22"/>
        <end position="143"/>
    </location>
</feature>
<organism evidence="2 3">
    <name type="scientific">Gallibacterium genomosp. 2</name>
    <dbReference type="NCBI Taxonomy" id="155517"/>
    <lineage>
        <taxon>Bacteria</taxon>
        <taxon>Pseudomonadati</taxon>
        <taxon>Pseudomonadota</taxon>
        <taxon>Gammaproteobacteria</taxon>
        <taxon>Pasteurellales</taxon>
        <taxon>Pasteurellaceae</taxon>
        <taxon>Gallibacterium</taxon>
    </lineage>
</organism>
<dbReference type="AlphaFoldDB" id="A0A0A2XNV6"/>
<accession>A0A0A2XNV6</accession>
<protein>
    <submittedName>
        <fullName evidence="2">Transcriptional regulator</fullName>
    </submittedName>
</protein>
<comment type="caution">
    <text evidence="2">The sequence shown here is derived from an EMBL/GenBank/DDBJ whole genome shotgun (WGS) entry which is preliminary data.</text>
</comment>
<dbReference type="Proteomes" id="UP000030418">
    <property type="component" value="Unassembled WGS sequence"/>
</dbReference>
<evidence type="ECO:0000313" key="3">
    <source>
        <dbReference type="Proteomes" id="UP000030418"/>
    </source>
</evidence>
<dbReference type="InterPro" id="IPR038475">
    <property type="entry name" value="RecG_C_sf"/>
</dbReference>
<gene>
    <name evidence="2" type="ORF">P375_01785</name>
</gene>
<dbReference type="EMBL" id="JPXY01000008">
    <property type="protein sequence ID" value="KGQ34036.1"/>
    <property type="molecule type" value="Genomic_DNA"/>
</dbReference>
<dbReference type="Pfam" id="PF04326">
    <property type="entry name" value="SLFN_AlbA_2"/>
    <property type="match status" value="1"/>
</dbReference>
<dbReference type="PANTHER" id="PTHR30595">
    <property type="entry name" value="GLPR-RELATED TRANSCRIPTIONAL REPRESSOR"/>
    <property type="match status" value="1"/>
</dbReference>
<sequence>MNHKDIHQLQYLTDELVKLPKENEWVEFKINNDDPKMIGPAISALANSAALLGKLSAYMIWGVEDVNHKIVGSTFQPSTAKHNQQELESWLLQKLEPKIDFHFWEFEYQGFALVILEIQAAIHKPVRFDGTEYIRIGSYTKKLRDFSEKERELWRILDRVPFERQIALKSVSSERVLQLLEFTKYFDMTKQPLPDTLSGILAKLQDDQLIIENAGMWDITNLGAILFAKRLSDFDHLAKKAVRIIRYQGNNKFTTEKEINSLSGYAVGFEQIMQSIKSLLPSYEEIGLTFRREINAYPEIALRELVANALIHQDFNISGTSPMIEIFSHRLEITNTGSPLIEVDRFMDKPPCSRNEHLAALMRRLDICEERGTGIDKVILQIELNQMPAPYFEDLDHYTKVVLFTYRPFSDITKEERLRACYWHCVFKYINREQMSNTSLRERFGNAVSSAMISKIIKEAQEKGLIKVFDEEAGFKAKKYIPIWG</sequence>
<proteinExistence type="predicted"/>
<keyword evidence="3" id="KW-1185">Reference proteome</keyword>
<evidence type="ECO:0000313" key="2">
    <source>
        <dbReference type="EMBL" id="KGQ34036.1"/>
    </source>
</evidence>
<dbReference type="PANTHER" id="PTHR30595:SF6">
    <property type="entry name" value="SCHLAFEN ALBA-2 DOMAIN-CONTAINING PROTEIN"/>
    <property type="match status" value="1"/>
</dbReference>
<dbReference type="Gene3D" id="3.30.565.60">
    <property type="match status" value="1"/>
</dbReference>
<dbReference type="Gene3D" id="3.30.950.30">
    <property type="entry name" value="Schlafen, AAA domain"/>
    <property type="match status" value="1"/>
</dbReference>